<name>A0AAD4T0D1_9MAGN</name>
<sequence>MESKKYTSLILVVLVIISILFVSADARNMLERKALECYSKGGGCGGFTFQYCCYPLQCIYSGPYWAMGTCKL</sequence>
<feature type="transmembrane region" description="Helical" evidence="1">
    <location>
        <begin position="6"/>
        <end position="24"/>
    </location>
</feature>
<keyword evidence="1" id="KW-0472">Membrane</keyword>
<keyword evidence="1" id="KW-0812">Transmembrane</keyword>
<proteinExistence type="predicted"/>
<organism evidence="2 3">
    <name type="scientific">Papaver atlanticum</name>
    <dbReference type="NCBI Taxonomy" id="357466"/>
    <lineage>
        <taxon>Eukaryota</taxon>
        <taxon>Viridiplantae</taxon>
        <taxon>Streptophyta</taxon>
        <taxon>Embryophyta</taxon>
        <taxon>Tracheophyta</taxon>
        <taxon>Spermatophyta</taxon>
        <taxon>Magnoliopsida</taxon>
        <taxon>Ranunculales</taxon>
        <taxon>Papaveraceae</taxon>
        <taxon>Papaveroideae</taxon>
        <taxon>Papaver</taxon>
    </lineage>
</organism>
<dbReference type="EMBL" id="JAJJMB010006973">
    <property type="protein sequence ID" value="KAI3932977.1"/>
    <property type="molecule type" value="Genomic_DNA"/>
</dbReference>
<keyword evidence="1" id="KW-1133">Transmembrane helix</keyword>
<evidence type="ECO:0000313" key="3">
    <source>
        <dbReference type="Proteomes" id="UP001202328"/>
    </source>
</evidence>
<dbReference type="AlphaFoldDB" id="A0AAD4T0D1"/>
<reference evidence="2" key="1">
    <citation type="submission" date="2022-04" db="EMBL/GenBank/DDBJ databases">
        <title>A functionally conserved STORR gene fusion in Papaver species that diverged 16.8 million years ago.</title>
        <authorList>
            <person name="Catania T."/>
        </authorList>
    </citation>
    <scope>NUCLEOTIDE SEQUENCE</scope>
    <source>
        <strain evidence="2">S-188037</strain>
    </source>
</reference>
<protein>
    <submittedName>
        <fullName evidence="2">Uncharacterized protein</fullName>
    </submittedName>
</protein>
<accession>A0AAD4T0D1</accession>
<comment type="caution">
    <text evidence="2">The sequence shown here is derived from an EMBL/GenBank/DDBJ whole genome shotgun (WGS) entry which is preliminary data.</text>
</comment>
<dbReference type="Proteomes" id="UP001202328">
    <property type="component" value="Unassembled WGS sequence"/>
</dbReference>
<evidence type="ECO:0000256" key="1">
    <source>
        <dbReference type="SAM" id="Phobius"/>
    </source>
</evidence>
<gene>
    <name evidence="2" type="ORF">MKW98_029210</name>
</gene>
<keyword evidence="3" id="KW-1185">Reference proteome</keyword>
<evidence type="ECO:0000313" key="2">
    <source>
        <dbReference type="EMBL" id="KAI3932977.1"/>
    </source>
</evidence>